<evidence type="ECO:0000256" key="8">
    <source>
        <dbReference type="ARBA" id="ARBA00023125"/>
    </source>
</evidence>
<evidence type="ECO:0000256" key="1">
    <source>
        <dbReference type="ARBA" id="ARBA00004123"/>
    </source>
</evidence>
<keyword evidence="8" id="KW-0238">DNA-binding</keyword>
<gene>
    <name evidence="14" type="ORF">VP01_523g12</name>
</gene>
<dbReference type="SMART" id="SM00355">
    <property type="entry name" value="ZnF_C2H2"/>
    <property type="match status" value="1"/>
</dbReference>
<proteinExistence type="inferred from homology"/>
<feature type="region of interest" description="Disordered" evidence="12">
    <location>
        <begin position="97"/>
        <end position="128"/>
    </location>
</feature>
<evidence type="ECO:0000313" key="15">
    <source>
        <dbReference type="Proteomes" id="UP000037035"/>
    </source>
</evidence>
<evidence type="ECO:0000313" key="14">
    <source>
        <dbReference type="EMBL" id="KNZ49057.1"/>
    </source>
</evidence>
<keyword evidence="5 11" id="KW-0863">Zinc-finger</keyword>
<evidence type="ECO:0000256" key="6">
    <source>
        <dbReference type="ARBA" id="ARBA00022833"/>
    </source>
</evidence>
<protein>
    <recommendedName>
        <fullName evidence="13">C2H2-type domain-containing protein</fullName>
    </recommendedName>
</protein>
<feature type="region of interest" description="Disordered" evidence="12">
    <location>
        <begin position="1"/>
        <end position="49"/>
    </location>
</feature>
<sequence>MSGGYGSNQFPQYPGSVRRPPGSSSANSSSSNSLNAYQSRAHYPGSNASPYVQYPTGGYSQGFANQNISSGSTASNIPDVYGRAQCTNDLAQGGLSYNSSAQPGGASLDSSYGPMSSSSPLIQQGLAINPGGGLNQDSYLSTSLGTTCPNPSHNSDARVSHGVVRNHMPSSLAQHEFIHTGERPYVCPVCGRAFNTTSNLRRHQALHDTAQ</sequence>
<evidence type="ECO:0000256" key="5">
    <source>
        <dbReference type="ARBA" id="ARBA00022771"/>
    </source>
</evidence>
<evidence type="ECO:0000256" key="9">
    <source>
        <dbReference type="ARBA" id="ARBA00023163"/>
    </source>
</evidence>
<dbReference type="PROSITE" id="PS00028">
    <property type="entry name" value="ZINC_FINGER_C2H2_1"/>
    <property type="match status" value="1"/>
</dbReference>
<feature type="domain" description="C2H2-type" evidence="13">
    <location>
        <begin position="185"/>
        <end position="211"/>
    </location>
</feature>
<dbReference type="GO" id="GO:0008270">
    <property type="term" value="F:zinc ion binding"/>
    <property type="evidence" value="ECO:0007669"/>
    <property type="project" value="UniProtKB-KW"/>
</dbReference>
<dbReference type="GO" id="GO:0000981">
    <property type="term" value="F:DNA-binding transcription factor activity, RNA polymerase II-specific"/>
    <property type="evidence" value="ECO:0007669"/>
    <property type="project" value="TreeGrafter"/>
</dbReference>
<dbReference type="STRING" id="27349.A0A0L6ULB3"/>
<evidence type="ECO:0000256" key="12">
    <source>
        <dbReference type="SAM" id="MobiDB-lite"/>
    </source>
</evidence>
<evidence type="ECO:0000256" key="3">
    <source>
        <dbReference type="ARBA" id="ARBA00022723"/>
    </source>
</evidence>
<keyword evidence="7" id="KW-0805">Transcription regulation</keyword>
<name>A0A0L6ULB3_9BASI</name>
<comment type="subcellular location">
    <subcellularLocation>
        <location evidence="1">Nucleus</location>
    </subcellularLocation>
</comment>
<dbReference type="GO" id="GO:0000978">
    <property type="term" value="F:RNA polymerase II cis-regulatory region sequence-specific DNA binding"/>
    <property type="evidence" value="ECO:0007669"/>
    <property type="project" value="TreeGrafter"/>
</dbReference>
<keyword evidence="6" id="KW-0862">Zinc</keyword>
<feature type="compositionally biased region" description="Low complexity" evidence="12">
    <location>
        <begin position="107"/>
        <end position="119"/>
    </location>
</feature>
<dbReference type="PROSITE" id="PS50157">
    <property type="entry name" value="ZINC_FINGER_C2H2_2"/>
    <property type="match status" value="1"/>
</dbReference>
<dbReference type="FunFam" id="3.30.160.60:FF:000185">
    <property type="entry name" value="zinc finger protein 319"/>
    <property type="match status" value="1"/>
</dbReference>
<dbReference type="OrthoDB" id="6077919at2759"/>
<evidence type="ECO:0000256" key="11">
    <source>
        <dbReference type="PROSITE-ProRule" id="PRU00042"/>
    </source>
</evidence>
<dbReference type="Gene3D" id="3.30.160.60">
    <property type="entry name" value="Classic Zinc Finger"/>
    <property type="match status" value="1"/>
</dbReference>
<dbReference type="AlphaFoldDB" id="A0A0L6ULB3"/>
<comment type="caution">
    <text evidence="14">The sequence shown here is derived from an EMBL/GenBank/DDBJ whole genome shotgun (WGS) entry which is preliminary data.</text>
</comment>
<keyword evidence="3" id="KW-0479">Metal-binding</keyword>
<evidence type="ECO:0000256" key="10">
    <source>
        <dbReference type="ARBA" id="ARBA00023242"/>
    </source>
</evidence>
<evidence type="ECO:0000259" key="13">
    <source>
        <dbReference type="PROSITE" id="PS50157"/>
    </source>
</evidence>
<keyword evidence="9" id="KW-0804">Transcription</keyword>
<evidence type="ECO:0000256" key="4">
    <source>
        <dbReference type="ARBA" id="ARBA00022737"/>
    </source>
</evidence>
<dbReference type="EMBL" id="LAVV01010431">
    <property type="protein sequence ID" value="KNZ49057.1"/>
    <property type="molecule type" value="Genomic_DNA"/>
</dbReference>
<dbReference type="PANTHER" id="PTHR23235">
    <property type="entry name" value="KRUEPPEL-LIKE TRANSCRIPTION FACTOR"/>
    <property type="match status" value="1"/>
</dbReference>
<dbReference type="Proteomes" id="UP000037035">
    <property type="component" value="Unassembled WGS sequence"/>
</dbReference>
<keyword evidence="4" id="KW-0677">Repeat</keyword>
<dbReference type="InterPro" id="IPR036236">
    <property type="entry name" value="Znf_C2H2_sf"/>
</dbReference>
<dbReference type="GO" id="GO:0005634">
    <property type="term" value="C:nucleus"/>
    <property type="evidence" value="ECO:0007669"/>
    <property type="project" value="UniProtKB-SubCell"/>
</dbReference>
<reference evidence="14 15" key="1">
    <citation type="submission" date="2015-08" db="EMBL/GenBank/DDBJ databases">
        <title>Next Generation Sequencing and Analysis of the Genome of Puccinia sorghi L Schw, the Causal Agent of Maize Common Rust.</title>
        <authorList>
            <person name="Rochi L."/>
            <person name="Burguener G."/>
            <person name="Darino M."/>
            <person name="Turjanski A."/>
            <person name="Kreff E."/>
            <person name="Dieguez M.J."/>
            <person name="Sacco F."/>
        </authorList>
    </citation>
    <scope>NUCLEOTIDE SEQUENCE [LARGE SCALE GENOMIC DNA]</scope>
    <source>
        <strain evidence="14 15">RO10H11247</strain>
    </source>
</reference>
<evidence type="ECO:0000256" key="2">
    <source>
        <dbReference type="ARBA" id="ARBA00006991"/>
    </source>
</evidence>
<organism evidence="14 15">
    <name type="scientific">Puccinia sorghi</name>
    <dbReference type="NCBI Taxonomy" id="27349"/>
    <lineage>
        <taxon>Eukaryota</taxon>
        <taxon>Fungi</taxon>
        <taxon>Dikarya</taxon>
        <taxon>Basidiomycota</taxon>
        <taxon>Pucciniomycotina</taxon>
        <taxon>Pucciniomycetes</taxon>
        <taxon>Pucciniales</taxon>
        <taxon>Pucciniaceae</taxon>
        <taxon>Puccinia</taxon>
    </lineage>
</organism>
<dbReference type="Pfam" id="PF00096">
    <property type="entry name" value="zf-C2H2"/>
    <property type="match status" value="1"/>
</dbReference>
<comment type="similarity">
    <text evidence="2">Belongs to the krueppel C2H2-type zinc-finger protein family.</text>
</comment>
<dbReference type="InterPro" id="IPR013087">
    <property type="entry name" value="Znf_C2H2_type"/>
</dbReference>
<keyword evidence="15" id="KW-1185">Reference proteome</keyword>
<accession>A0A0L6ULB3</accession>
<feature type="compositionally biased region" description="Low complexity" evidence="12">
    <location>
        <begin position="14"/>
        <end position="36"/>
    </location>
</feature>
<dbReference type="PANTHER" id="PTHR23235:SF178">
    <property type="entry name" value="C2H2-TYPE DOMAIN-CONTAINING PROTEIN-RELATED"/>
    <property type="match status" value="1"/>
</dbReference>
<dbReference type="VEuPathDB" id="FungiDB:VP01_523g12"/>
<keyword evidence="10" id="KW-0539">Nucleus</keyword>
<evidence type="ECO:0000256" key="7">
    <source>
        <dbReference type="ARBA" id="ARBA00023015"/>
    </source>
</evidence>
<dbReference type="SUPFAM" id="SSF57667">
    <property type="entry name" value="beta-beta-alpha zinc fingers"/>
    <property type="match status" value="1"/>
</dbReference>